<gene>
    <name evidence="10" type="primary">LOC107122200</name>
</gene>
<dbReference type="SMART" id="SM01328">
    <property type="entry name" value="zf-3CxxC"/>
    <property type="match status" value="1"/>
</dbReference>
<protein>
    <submittedName>
        <fullName evidence="10">Receptor-transporting protein 3-like</fullName>
    </submittedName>
</protein>
<comment type="subcellular location">
    <subcellularLocation>
        <location evidence="1">Membrane</location>
        <topology evidence="1">Single-pass membrane protein</topology>
    </subcellularLocation>
</comment>
<keyword evidence="9" id="KW-1185">Reference proteome</keyword>
<dbReference type="GeneID" id="107122200"/>
<dbReference type="PANTHER" id="PTHR14402">
    <property type="entry name" value="RECEPTOR TRANSPORTING PROTEIN"/>
    <property type="match status" value="1"/>
</dbReference>
<evidence type="ECO:0000256" key="3">
    <source>
        <dbReference type="ARBA" id="ARBA00022723"/>
    </source>
</evidence>
<dbReference type="PROSITE" id="PS01244">
    <property type="entry name" value="ACONITASE_2"/>
    <property type="match status" value="1"/>
</dbReference>
<evidence type="ECO:0000313" key="9">
    <source>
        <dbReference type="Proteomes" id="UP000694871"/>
    </source>
</evidence>
<name>A0ABM1L425_GEKJA</name>
<evidence type="ECO:0000256" key="4">
    <source>
        <dbReference type="ARBA" id="ARBA00022771"/>
    </source>
</evidence>
<evidence type="ECO:0000256" key="6">
    <source>
        <dbReference type="ARBA" id="ARBA00022989"/>
    </source>
</evidence>
<dbReference type="Proteomes" id="UP000694871">
    <property type="component" value="Unplaced"/>
</dbReference>
<dbReference type="PANTHER" id="PTHR14402:SF8">
    <property type="entry name" value="RECEPTOR-TRANSPORTING PROTEIN 4"/>
    <property type="match status" value="1"/>
</dbReference>
<dbReference type="InterPro" id="IPR026096">
    <property type="entry name" value="R-trans_p"/>
</dbReference>
<evidence type="ECO:0000256" key="2">
    <source>
        <dbReference type="ARBA" id="ARBA00022692"/>
    </source>
</evidence>
<dbReference type="RefSeq" id="XP_015280712.1">
    <property type="nucleotide sequence ID" value="XM_015425226.1"/>
</dbReference>
<sequence length="226" mass="25908">MPRRREADNVQGWKERFVQLMKMRKPQDKWTLDVSDDLSGSSYGWYTYDQKPVFARFECSSCSKEWKSAQVVVRFHMRLESSRWGSSQGQVKTRLFGQRCRRCLQATYEVPIFSEEAAHKLLHNLVLKILDKCYGEPPQNSHFFKHDAEEDVEGPHDRDNCEACQDGTCLARPAFLAQSAQQNDFPDILGFLRLHVHNATSAGLHIKSLSCSMCIGSDREGEDGSE</sequence>
<organism evidence="9 10">
    <name type="scientific">Gekko japonicus</name>
    <name type="common">Schlegel's Japanese gecko</name>
    <dbReference type="NCBI Taxonomy" id="146911"/>
    <lineage>
        <taxon>Eukaryota</taxon>
        <taxon>Metazoa</taxon>
        <taxon>Chordata</taxon>
        <taxon>Craniata</taxon>
        <taxon>Vertebrata</taxon>
        <taxon>Euteleostomi</taxon>
        <taxon>Lepidosauria</taxon>
        <taxon>Squamata</taxon>
        <taxon>Bifurcata</taxon>
        <taxon>Gekkota</taxon>
        <taxon>Gekkonidae</taxon>
        <taxon>Gekkoninae</taxon>
        <taxon>Gekko</taxon>
    </lineage>
</organism>
<keyword evidence="2" id="KW-0812">Transmembrane</keyword>
<evidence type="ECO:0000313" key="10">
    <source>
        <dbReference type="RefSeq" id="XP_015280712.1"/>
    </source>
</evidence>
<keyword evidence="5" id="KW-0862">Zinc</keyword>
<keyword evidence="4" id="KW-0863">Zinc-finger</keyword>
<evidence type="ECO:0000256" key="5">
    <source>
        <dbReference type="ARBA" id="ARBA00022833"/>
    </source>
</evidence>
<keyword evidence="3" id="KW-0479">Metal-binding</keyword>
<keyword evidence="6" id="KW-1133">Transmembrane helix</keyword>
<accession>A0ABM1L425</accession>
<evidence type="ECO:0000256" key="7">
    <source>
        <dbReference type="ARBA" id="ARBA00023136"/>
    </source>
</evidence>
<evidence type="ECO:0000259" key="8">
    <source>
        <dbReference type="SMART" id="SM01328"/>
    </source>
</evidence>
<dbReference type="InterPro" id="IPR027377">
    <property type="entry name" value="ZAR1/RTP1-5-like_Znf-3CxxC"/>
</dbReference>
<reference evidence="10" key="1">
    <citation type="submission" date="2025-08" db="UniProtKB">
        <authorList>
            <consortium name="RefSeq"/>
        </authorList>
    </citation>
    <scope>IDENTIFICATION</scope>
</reference>
<evidence type="ECO:0000256" key="1">
    <source>
        <dbReference type="ARBA" id="ARBA00004167"/>
    </source>
</evidence>
<proteinExistence type="predicted"/>
<dbReference type="Pfam" id="PF13695">
    <property type="entry name" value="Zn_ribbon_3CxxC"/>
    <property type="match status" value="1"/>
</dbReference>
<feature type="domain" description="3CxxC-type" evidence="8">
    <location>
        <begin position="52"/>
        <end position="167"/>
    </location>
</feature>
<dbReference type="InterPro" id="IPR018136">
    <property type="entry name" value="Aconitase_4Fe-4S_BS"/>
</dbReference>
<keyword evidence="7" id="KW-0472">Membrane</keyword>